<dbReference type="EMBL" id="CBMD010000149">
    <property type="protein sequence ID" value="CEG02385.1"/>
    <property type="molecule type" value="Genomic_DNA"/>
</dbReference>
<comment type="caution">
    <text evidence="1">The sequence shown here is derived from an EMBL/GenBank/DDBJ whole genome shotgun (WGS) entry which is preliminary data.</text>
</comment>
<sequence>MQTRIALCNGCDNDDVKKRLTNEARLSISAKRASETKELSRWLNDAGMRCAAMRRSGCVRV</sequence>
<organism evidence="1">
    <name type="scientific">Fusarium pseudograminearum CS3427</name>
    <dbReference type="NCBI Taxonomy" id="1318457"/>
    <lineage>
        <taxon>Eukaryota</taxon>
        <taxon>Fungi</taxon>
        <taxon>Dikarya</taxon>
        <taxon>Ascomycota</taxon>
        <taxon>Pezizomycotina</taxon>
        <taxon>Sordariomycetes</taxon>
        <taxon>Hypocreomycetidae</taxon>
        <taxon>Hypocreales</taxon>
        <taxon>Nectriaceae</taxon>
        <taxon>Fusarium</taxon>
    </lineage>
</organism>
<reference evidence="1" key="1">
    <citation type="submission" date="2013-05" db="EMBL/GenBank/DDBJ databases">
        <title>Draft genome sequences of six wheat associated Fusarium spp. isolates.</title>
        <authorList>
            <person name="Moolhuijzen P.M."/>
            <person name="Manners J.M."/>
            <person name="Wilcox S."/>
            <person name="Bellgard M.I."/>
            <person name="Gardiner D.M."/>
        </authorList>
    </citation>
    <scope>NUCLEOTIDE SEQUENCE</scope>
    <source>
        <strain evidence="1">CS3427</strain>
        <strain evidence="1">CS3427</strain>
    </source>
</reference>
<protein>
    <submittedName>
        <fullName evidence="1">WGS project CBMD000000000 data, contig CS3427_c000149</fullName>
    </submittedName>
</protein>
<dbReference type="AlphaFoldDB" id="A0A096PCH3"/>
<name>A0A096PCH3_FUSPS</name>
<proteinExistence type="predicted"/>
<evidence type="ECO:0000313" key="1">
    <source>
        <dbReference type="EMBL" id="CEG02385.1"/>
    </source>
</evidence>
<accession>A0A096PCH3</accession>
<gene>
    <name evidence="1" type="ORF">BN847_0013850</name>
</gene>